<evidence type="ECO:0000259" key="14">
    <source>
        <dbReference type="Pfam" id="PF07715"/>
    </source>
</evidence>
<evidence type="ECO:0000256" key="7">
    <source>
        <dbReference type="ARBA" id="ARBA00023136"/>
    </source>
</evidence>
<evidence type="ECO:0000256" key="5">
    <source>
        <dbReference type="ARBA" id="ARBA00022729"/>
    </source>
</evidence>
<dbReference type="InterPro" id="IPR036942">
    <property type="entry name" value="Beta-barrel_TonB_sf"/>
</dbReference>
<evidence type="ECO:0000256" key="9">
    <source>
        <dbReference type="ARBA" id="ARBA00023237"/>
    </source>
</evidence>
<reference evidence="15" key="1">
    <citation type="submission" date="2019-11" db="EMBL/GenBank/DDBJ databases">
        <authorList>
            <person name="Feng L."/>
        </authorList>
    </citation>
    <scope>NUCLEOTIDE SEQUENCE</scope>
    <source>
        <strain evidence="15">VrattiLFYP33</strain>
    </source>
</reference>
<evidence type="ECO:0000256" key="2">
    <source>
        <dbReference type="ARBA" id="ARBA00022448"/>
    </source>
</evidence>
<dbReference type="GO" id="GO:0015344">
    <property type="term" value="F:siderophore uptake transmembrane transporter activity"/>
    <property type="evidence" value="ECO:0007669"/>
    <property type="project" value="TreeGrafter"/>
</dbReference>
<comment type="subcellular location">
    <subcellularLocation>
        <location evidence="1 10">Cell outer membrane</location>
        <topology evidence="1 10">Multi-pass membrane protein</topology>
    </subcellularLocation>
</comment>
<evidence type="ECO:0000256" key="3">
    <source>
        <dbReference type="ARBA" id="ARBA00022452"/>
    </source>
</evidence>
<organism evidence="15">
    <name type="scientific">Veillonella ratti</name>
    <dbReference type="NCBI Taxonomy" id="103892"/>
    <lineage>
        <taxon>Bacteria</taxon>
        <taxon>Bacillati</taxon>
        <taxon>Bacillota</taxon>
        <taxon>Negativicutes</taxon>
        <taxon>Veillonellales</taxon>
        <taxon>Veillonellaceae</taxon>
        <taxon>Veillonella</taxon>
    </lineage>
</organism>
<dbReference type="AlphaFoldDB" id="A0A6N3FBQ4"/>
<evidence type="ECO:0000256" key="11">
    <source>
        <dbReference type="RuleBase" id="RU003357"/>
    </source>
</evidence>
<keyword evidence="3 10" id="KW-1134">Transmembrane beta strand</keyword>
<gene>
    <name evidence="15" type="primary">btuB_1</name>
    <name evidence="15" type="ORF">VRLFYP33_02248</name>
</gene>
<evidence type="ECO:0000256" key="8">
    <source>
        <dbReference type="ARBA" id="ARBA00023170"/>
    </source>
</evidence>
<evidence type="ECO:0000256" key="1">
    <source>
        <dbReference type="ARBA" id="ARBA00004571"/>
    </source>
</evidence>
<accession>A0A6N3FBQ4</accession>
<feature type="domain" description="TonB-dependent receptor-like beta-barrel" evidence="13">
    <location>
        <begin position="248"/>
        <end position="629"/>
    </location>
</feature>
<dbReference type="PANTHER" id="PTHR30069:SF29">
    <property type="entry name" value="HEMOGLOBIN AND HEMOGLOBIN-HAPTOGLOBIN-BINDING PROTEIN 1-RELATED"/>
    <property type="match status" value="1"/>
</dbReference>
<evidence type="ECO:0000313" key="15">
    <source>
        <dbReference type="EMBL" id="VYU49430.1"/>
    </source>
</evidence>
<dbReference type="PROSITE" id="PS52016">
    <property type="entry name" value="TONB_DEPENDENT_REC_3"/>
    <property type="match status" value="1"/>
</dbReference>
<dbReference type="EMBL" id="CACRUX010000098">
    <property type="protein sequence ID" value="VYU49430.1"/>
    <property type="molecule type" value="Genomic_DNA"/>
</dbReference>
<keyword evidence="7 10" id="KW-0472">Membrane</keyword>
<comment type="similarity">
    <text evidence="10 11">Belongs to the TonB-dependent receptor family.</text>
</comment>
<evidence type="ECO:0000256" key="12">
    <source>
        <dbReference type="SAM" id="SignalP"/>
    </source>
</evidence>
<evidence type="ECO:0000259" key="13">
    <source>
        <dbReference type="Pfam" id="PF00593"/>
    </source>
</evidence>
<dbReference type="InterPro" id="IPR000531">
    <property type="entry name" value="Beta-barrel_TonB"/>
</dbReference>
<dbReference type="Pfam" id="PF07715">
    <property type="entry name" value="Plug"/>
    <property type="match status" value="1"/>
</dbReference>
<keyword evidence="4 10" id="KW-0812">Transmembrane</keyword>
<keyword evidence="2 10" id="KW-0813">Transport</keyword>
<dbReference type="InterPro" id="IPR012910">
    <property type="entry name" value="Plug_dom"/>
</dbReference>
<sequence>MTKKSVLNKSVLKKLVLLSVVSNCLYTGIALAAEETYDSYTLDPIVVTAQRTETRDLETPAATTVLTKEDIKNTGAKTVFDAISFTTGITNFSYGAGGLDYGSMDSRVNIRGLERGALILINGAPINLNGKNSLSGILPENVERIEIVKGASSTLYGAEALGGVINIITSTPEKEYVKAKVGLGNLGYKQYLVSAGNKDFNIAVGKEFFGAIDRTSPNRKDLDGKRKYEYYNERGKGDLFNIALNAKLSERLDLSYMRSESNSTYGQIVVPGTLTKAKATEASESKRYHYDDKKNNFSLTYDYDNTKAVAFYTDRDLYGESKNLATNKWSENASNYLARKYGIDVQHEWSLRDNKDSFIGGLLVSRDTYKGTAAATSNVRAGRNNMALYGSYSYEINPKLTTILGARFQKISDPVNDQNVFMPQWQMLYKLDEQSSIYSNVGKAFTMPNLSDTFKYVNGGWQAISGPNLKPEEGWNYEVGYKHVTEKDSWKVALFYMDFKNFFDWAPDPDTGKNTVRINGGKFQNTGIELDYKHLLSDKLTLSLGTTYSNPKKQEIGVSTWNQAYPKLQFNAGLNYTDDKLDAGIALNWLTKRLKNRDGGTNPDLINLNAYVSYAFSKNDTVQINLNNILDRHNVITNGAWEYWDNPFNYTVSYQHTF</sequence>
<feature type="signal peptide" evidence="12">
    <location>
        <begin position="1"/>
        <end position="32"/>
    </location>
</feature>
<evidence type="ECO:0000256" key="4">
    <source>
        <dbReference type="ARBA" id="ARBA00022692"/>
    </source>
</evidence>
<dbReference type="PANTHER" id="PTHR30069">
    <property type="entry name" value="TONB-DEPENDENT OUTER MEMBRANE RECEPTOR"/>
    <property type="match status" value="1"/>
</dbReference>
<dbReference type="GO" id="GO:0009279">
    <property type="term" value="C:cell outer membrane"/>
    <property type="evidence" value="ECO:0007669"/>
    <property type="project" value="UniProtKB-SubCell"/>
</dbReference>
<dbReference type="InterPro" id="IPR039426">
    <property type="entry name" value="TonB-dep_rcpt-like"/>
</dbReference>
<dbReference type="Gene3D" id="2.170.130.10">
    <property type="entry name" value="TonB-dependent receptor, plug domain"/>
    <property type="match status" value="1"/>
</dbReference>
<evidence type="ECO:0000256" key="6">
    <source>
        <dbReference type="ARBA" id="ARBA00023077"/>
    </source>
</evidence>
<dbReference type="Gene3D" id="2.40.170.20">
    <property type="entry name" value="TonB-dependent receptor, beta-barrel domain"/>
    <property type="match status" value="1"/>
</dbReference>
<keyword evidence="6 11" id="KW-0798">TonB box</keyword>
<feature type="chain" id="PRO_5026649584" evidence="12">
    <location>
        <begin position="33"/>
        <end position="658"/>
    </location>
</feature>
<keyword evidence="8" id="KW-0675">Receptor</keyword>
<dbReference type="InterPro" id="IPR037066">
    <property type="entry name" value="Plug_dom_sf"/>
</dbReference>
<name>A0A6N3FBQ4_9FIRM</name>
<proteinExistence type="inferred from homology"/>
<keyword evidence="5 12" id="KW-0732">Signal</keyword>
<keyword evidence="9 10" id="KW-0998">Cell outer membrane</keyword>
<dbReference type="SUPFAM" id="SSF56935">
    <property type="entry name" value="Porins"/>
    <property type="match status" value="1"/>
</dbReference>
<dbReference type="RefSeq" id="WP_156705767.1">
    <property type="nucleotide sequence ID" value="NZ_CACRUX010000098.1"/>
</dbReference>
<dbReference type="CDD" id="cd01347">
    <property type="entry name" value="ligand_gated_channel"/>
    <property type="match status" value="1"/>
</dbReference>
<dbReference type="GO" id="GO:0044718">
    <property type="term" value="P:siderophore transmembrane transport"/>
    <property type="evidence" value="ECO:0007669"/>
    <property type="project" value="TreeGrafter"/>
</dbReference>
<protein>
    <submittedName>
        <fullName evidence="15">Vitamin B12 transporter BtuB</fullName>
    </submittedName>
</protein>
<feature type="domain" description="TonB-dependent receptor plug" evidence="14">
    <location>
        <begin position="57"/>
        <end position="164"/>
    </location>
</feature>
<evidence type="ECO:0000256" key="10">
    <source>
        <dbReference type="PROSITE-ProRule" id="PRU01360"/>
    </source>
</evidence>
<dbReference type="Pfam" id="PF00593">
    <property type="entry name" value="TonB_dep_Rec_b-barrel"/>
    <property type="match status" value="1"/>
</dbReference>